<evidence type="ECO:0000256" key="1">
    <source>
        <dbReference type="ARBA" id="ARBA00005820"/>
    </source>
</evidence>
<evidence type="ECO:0000256" key="2">
    <source>
        <dbReference type="ARBA" id="ARBA00023012"/>
    </source>
</evidence>
<dbReference type="EMBL" id="MCGQ01000007">
    <property type="protein sequence ID" value="OXY98293.1"/>
    <property type="molecule type" value="Genomic_DNA"/>
</dbReference>
<dbReference type="GO" id="GO:0043531">
    <property type="term" value="F:ADP binding"/>
    <property type="evidence" value="ECO:0007669"/>
    <property type="project" value="InterPro"/>
</dbReference>
<gene>
    <name evidence="8" type="ORF">BEK98_05380</name>
</gene>
<feature type="domain" description="OmpR/PhoB-type" evidence="7">
    <location>
        <begin position="1"/>
        <end position="95"/>
    </location>
</feature>
<dbReference type="PANTHER" id="PTHR35807:SF1">
    <property type="entry name" value="TRANSCRIPTIONAL REGULATOR REDD"/>
    <property type="match status" value="1"/>
</dbReference>
<dbReference type="RefSeq" id="WP_094215239.1">
    <property type="nucleotide sequence ID" value="NZ_MCGQ01000007.1"/>
</dbReference>
<dbReference type="InterPro" id="IPR051677">
    <property type="entry name" value="AfsR-DnrI-RedD_regulator"/>
</dbReference>
<dbReference type="InterPro" id="IPR011990">
    <property type="entry name" value="TPR-like_helical_dom_sf"/>
</dbReference>
<reference evidence="8 9" key="1">
    <citation type="submission" date="2016-07" db="EMBL/GenBank/DDBJ databases">
        <title>Draft genome of Streptomyces diastatochromogenes.</title>
        <authorList>
            <person name="Podduturi R."/>
            <person name="Lukassen M.B."/>
            <person name="Clausen N."/>
            <person name="Nielsen J.L."/>
            <person name="Jorgensen N.O."/>
        </authorList>
    </citation>
    <scope>NUCLEOTIDE SEQUENCE [LARGE SCALE GENOMIC DNA]</scope>
    <source>
        <strain evidence="8 9">DSM 40608</strain>
    </source>
</reference>
<evidence type="ECO:0000256" key="4">
    <source>
        <dbReference type="ARBA" id="ARBA00023125"/>
    </source>
</evidence>
<name>A0A233SRM2_STRDA</name>
<accession>A0A233SRM2</accession>
<dbReference type="CDD" id="cd15831">
    <property type="entry name" value="BTAD"/>
    <property type="match status" value="1"/>
</dbReference>
<dbReference type="SMART" id="SM01043">
    <property type="entry name" value="BTAD"/>
    <property type="match status" value="1"/>
</dbReference>
<dbReference type="InterPro" id="IPR036388">
    <property type="entry name" value="WH-like_DNA-bd_sf"/>
</dbReference>
<dbReference type="InterPro" id="IPR027417">
    <property type="entry name" value="P-loop_NTPase"/>
</dbReference>
<dbReference type="Gene3D" id="1.25.40.10">
    <property type="entry name" value="Tetratricopeptide repeat domain"/>
    <property type="match status" value="2"/>
</dbReference>
<keyword evidence="3" id="KW-0805">Transcription regulation</keyword>
<dbReference type="AlphaFoldDB" id="A0A233SRM2"/>
<dbReference type="GO" id="GO:0000160">
    <property type="term" value="P:phosphorelay signal transduction system"/>
    <property type="evidence" value="ECO:0007669"/>
    <property type="project" value="UniProtKB-KW"/>
</dbReference>
<dbReference type="SUPFAM" id="SSF52540">
    <property type="entry name" value="P-loop containing nucleoside triphosphate hydrolases"/>
    <property type="match status" value="1"/>
</dbReference>
<dbReference type="OrthoDB" id="3862494at2"/>
<dbReference type="InterPro" id="IPR016032">
    <property type="entry name" value="Sig_transdc_resp-reg_C-effctor"/>
</dbReference>
<dbReference type="InterPro" id="IPR001867">
    <property type="entry name" value="OmpR/PhoB-type_DNA-bd"/>
</dbReference>
<keyword evidence="2" id="KW-0902">Two-component regulatory system</keyword>
<evidence type="ECO:0000256" key="3">
    <source>
        <dbReference type="ARBA" id="ARBA00023015"/>
    </source>
</evidence>
<dbReference type="GO" id="GO:0006355">
    <property type="term" value="P:regulation of DNA-templated transcription"/>
    <property type="evidence" value="ECO:0007669"/>
    <property type="project" value="InterPro"/>
</dbReference>
<dbReference type="Pfam" id="PF13401">
    <property type="entry name" value="AAA_22"/>
    <property type="match status" value="1"/>
</dbReference>
<dbReference type="Pfam" id="PF03704">
    <property type="entry name" value="BTAD"/>
    <property type="match status" value="1"/>
</dbReference>
<evidence type="ECO:0000313" key="9">
    <source>
        <dbReference type="Proteomes" id="UP000215483"/>
    </source>
</evidence>
<feature type="DNA-binding region" description="OmpR/PhoB-type" evidence="6">
    <location>
        <begin position="1"/>
        <end position="95"/>
    </location>
</feature>
<dbReference type="PANTHER" id="PTHR35807">
    <property type="entry name" value="TRANSCRIPTIONAL REGULATOR REDD-RELATED"/>
    <property type="match status" value="1"/>
</dbReference>
<dbReference type="Pfam" id="PF00486">
    <property type="entry name" value="Trans_reg_C"/>
    <property type="match status" value="1"/>
</dbReference>
<evidence type="ECO:0000313" key="8">
    <source>
        <dbReference type="EMBL" id="OXY98293.1"/>
    </source>
</evidence>
<keyword evidence="9" id="KW-1185">Reference proteome</keyword>
<dbReference type="SMART" id="SM00862">
    <property type="entry name" value="Trans_reg_C"/>
    <property type="match status" value="1"/>
</dbReference>
<dbReference type="InterPro" id="IPR019734">
    <property type="entry name" value="TPR_rpt"/>
</dbReference>
<proteinExistence type="inferred from homology"/>
<sequence>MPTFGLLGPLMVHDGIQQRPLGAGKVRVLLAALLLHRNRTISKDGLKEALWGPNPPATADASLANHVARLRRQLASLGDDARRLAAEPPGYRLHVGDGELDVDVFEAHVSAARRAYLHQDWDTAARRSTDAMALWRGQPLADIPDFADAEPQARLVQQLLETRLQVLEWGFEAALALGRHHELVPQLTALASEHPLREAFHRQLMLALHRSNRQPDALQVYVRLRRSLVEELGVEPSATVRATHQDVLADEGTAVVPTPASAAISPPERRPLRQLPADVGYFTGRDREISTLTALLRPGADAGRQPLDRCPRPVVVSGMGGIGKTSLAVHVAHRLHEDFPDGQLYADLRGFSPGRERSPRDLLARFLSDLGVRAESLPDDTDDCAALFRTVMAERRMLLVLDNARDAAQVTPLLPGSGSCGVVVTSRHTLADLPDATLVPLTPLDADAQETLLAALCGSMRVLEEPAAAADILAVCGGLPLALRVVGGRLASRPAWPLALLARQLSSSSGRLRELSVGGLDVHATFAMSYVAMRDSEKPRERAAARAFRLLGLWPEHELTPHSAAALLGLPVREAARLLDLLADVHLVQCPTPDRYAFHDLLGEYAAERAAAEETPRERADASLRLLSWYVAAVEKASRVTVGETQPPPPLDEQPDEPVPDFGDAQQALRWYVRELPAIRQAIGRAGSLGRSDVAWRLAVGLFGYADTYWWTGEWDTCLQAALAIAVERDDTVGQAWLYRRLAVAHGMAYRNDECLENLQISLNLFERAGDITAQASILGNMAALHTQAGRAEEALLYALRSQELYRRTDNPGSEALVLGRIADALQLAGDFSGAAEQHRRRIPLLRRQARPTALATGLTNYGSALQNLGLRDEAFAALDEAMAIRRQLGDHGGEADCLAATARAHHHFSEWEAARRCWHACLDLARAHTLPQRVQESLDGIAALERACTTGAPT</sequence>
<evidence type="ECO:0000256" key="5">
    <source>
        <dbReference type="ARBA" id="ARBA00023163"/>
    </source>
</evidence>
<dbReference type="PRINTS" id="PR00364">
    <property type="entry name" value="DISEASERSIST"/>
</dbReference>
<dbReference type="PROSITE" id="PS51755">
    <property type="entry name" value="OMPR_PHOB"/>
    <property type="match status" value="1"/>
</dbReference>
<comment type="similarity">
    <text evidence="1">Belongs to the AfsR/DnrI/RedD regulatory family.</text>
</comment>
<comment type="caution">
    <text evidence="8">The sequence shown here is derived from an EMBL/GenBank/DDBJ whole genome shotgun (WGS) entry which is preliminary data.</text>
</comment>
<protein>
    <submittedName>
        <fullName evidence="8">Regulator</fullName>
    </submittedName>
</protein>
<evidence type="ECO:0000259" key="7">
    <source>
        <dbReference type="PROSITE" id="PS51755"/>
    </source>
</evidence>
<dbReference type="SMART" id="SM00028">
    <property type="entry name" value="TPR"/>
    <property type="match status" value="5"/>
</dbReference>
<dbReference type="InterPro" id="IPR049945">
    <property type="entry name" value="AAA_22"/>
</dbReference>
<keyword evidence="4 6" id="KW-0238">DNA-binding</keyword>
<evidence type="ECO:0000256" key="6">
    <source>
        <dbReference type="PROSITE-ProRule" id="PRU01091"/>
    </source>
</evidence>
<dbReference type="SUPFAM" id="SSF46894">
    <property type="entry name" value="C-terminal effector domain of the bipartite response regulators"/>
    <property type="match status" value="1"/>
</dbReference>
<keyword evidence="5" id="KW-0804">Transcription</keyword>
<dbReference type="SUPFAM" id="SSF48452">
    <property type="entry name" value="TPR-like"/>
    <property type="match status" value="3"/>
</dbReference>
<dbReference type="Proteomes" id="UP000215483">
    <property type="component" value="Unassembled WGS sequence"/>
</dbReference>
<dbReference type="GO" id="GO:0003677">
    <property type="term" value="F:DNA binding"/>
    <property type="evidence" value="ECO:0007669"/>
    <property type="project" value="UniProtKB-UniRule"/>
</dbReference>
<dbReference type="Gene3D" id="1.10.10.10">
    <property type="entry name" value="Winged helix-like DNA-binding domain superfamily/Winged helix DNA-binding domain"/>
    <property type="match status" value="1"/>
</dbReference>
<organism evidence="8 9">
    <name type="scientific">Streptomyces diastatochromogenes</name>
    <dbReference type="NCBI Taxonomy" id="42236"/>
    <lineage>
        <taxon>Bacteria</taxon>
        <taxon>Bacillati</taxon>
        <taxon>Actinomycetota</taxon>
        <taxon>Actinomycetes</taxon>
        <taxon>Kitasatosporales</taxon>
        <taxon>Streptomycetaceae</taxon>
        <taxon>Streptomyces</taxon>
    </lineage>
</organism>
<dbReference type="Gene3D" id="3.40.50.300">
    <property type="entry name" value="P-loop containing nucleotide triphosphate hydrolases"/>
    <property type="match status" value="1"/>
</dbReference>
<dbReference type="InterPro" id="IPR005158">
    <property type="entry name" value="BTAD"/>
</dbReference>